<comment type="caution">
    <text evidence="2">The sequence shown here is derived from an EMBL/GenBank/DDBJ whole genome shotgun (WGS) entry which is preliminary data.</text>
</comment>
<evidence type="ECO:0000313" key="2">
    <source>
        <dbReference type="EMBL" id="KAA0190153.1"/>
    </source>
</evidence>
<dbReference type="EMBL" id="LUCM01007329">
    <property type="protein sequence ID" value="KAA0190153.1"/>
    <property type="molecule type" value="Genomic_DNA"/>
</dbReference>
<sequence length="137" mass="15146">MKPFIYGVSASDSTSTTTLLAFQGTILLQFDHREKIFDSVDSRPRACHDPSCLFTHVDAIIHGLVSDCEATTGEISLIRHVLLLRHQHTCDLRGPQHHSLFSQFTEQLPIPLSHPGHSSTSSHGDQSTHLTSLLPNL</sequence>
<feature type="region of interest" description="Disordered" evidence="1">
    <location>
        <begin position="112"/>
        <end position="137"/>
    </location>
</feature>
<accession>A0A8E0VIG6</accession>
<dbReference type="Proteomes" id="UP000728185">
    <property type="component" value="Unassembled WGS sequence"/>
</dbReference>
<feature type="compositionally biased region" description="Polar residues" evidence="1">
    <location>
        <begin position="125"/>
        <end position="137"/>
    </location>
</feature>
<protein>
    <submittedName>
        <fullName evidence="2">Uncharacterized protein</fullName>
    </submittedName>
</protein>
<proteinExistence type="predicted"/>
<feature type="compositionally biased region" description="Low complexity" evidence="1">
    <location>
        <begin position="113"/>
        <end position="124"/>
    </location>
</feature>
<reference evidence="2" key="1">
    <citation type="submission" date="2019-05" db="EMBL/GenBank/DDBJ databases">
        <title>Annotation for the trematode Fasciolopsis buski.</title>
        <authorList>
            <person name="Choi Y.-J."/>
        </authorList>
    </citation>
    <scope>NUCLEOTIDE SEQUENCE</scope>
    <source>
        <strain evidence="2">HT</strain>
        <tissue evidence="2">Whole worm</tissue>
    </source>
</reference>
<organism evidence="2 3">
    <name type="scientific">Fasciolopsis buskii</name>
    <dbReference type="NCBI Taxonomy" id="27845"/>
    <lineage>
        <taxon>Eukaryota</taxon>
        <taxon>Metazoa</taxon>
        <taxon>Spiralia</taxon>
        <taxon>Lophotrochozoa</taxon>
        <taxon>Platyhelminthes</taxon>
        <taxon>Trematoda</taxon>
        <taxon>Digenea</taxon>
        <taxon>Plagiorchiida</taxon>
        <taxon>Echinostomata</taxon>
        <taxon>Echinostomatoidea</taxon>
        <taxon>Fasciolidae</taxon>
        <taxon>Fasciolopsis</taxon>
    </lineage>
</organism>
<evidence type="ECO:0000313" key="3">
    <source>
        <dbReference type="Proteomes" id="UP000728185"/>
    </source>
</evidence>
<evidence type="ECO:0000256" key="1">
    <source>
        <dbReference type="SAM" id="MobiDB-lite"/>
    </source>
</evidence>
<name>A0A8E0VIG6_9TREM</name>
<dbReference type="AlphaFoldDB" id="A0A8E0VIG6"/>
<gene>
    <name evidence="2" type="ORF">FBUS_04640</name>
</gene>
<keyword evidence="3" id="KW-1185">Reference proteome</keyword>